<accession>A0A2P7S5C5</accession>
<dbReference type="OrthoDB" id="9803381at2"/>
<proteinExistence type="predicted"/>
<dbReference type="PANTHER" id="PTHR35007:SF1">
    <property type="entry name" value="PILUS ASSEMBLY PROTEIN"/>
    <property type="match status" value="1"/>
</dbReference>
<dbReference type="EMBL" id="PXYL01000013">
    <property type="protein sequence ID" value="PSJ57649.1"/>
    <property type="molecule type" value="Genomic_DNA"/>
</dbReference>
<feature type="domain" description="Type II secretion system protein GspF" evidence="7">
    <location>
        <begin position="155"/>
        <end position="279"/>
    </location>
</feature>
<dbReference type="Gene3D" id="1.20.81.30">
    <property type="entry name" value="Type II secretion system (T2SS), domain F"/>
    <property type="match status" value="1"/>
</dbReference>
<evidence type="ECO:0000256" key="1">
    <source>
        <dbReference type="ARBA" id="ARBA00004651"/>
    </source>
</evidence>
<dbReference type="RefSeq" id="WP_106726183.1">
    <property type="nucleotide sequence ID" value="NZ_PXYL01000013.1"/>
</dbReference>
<evidence type="ECO:0000256" key="2">
    <source>
        <dbReference type="ARBA" id="ARBA00022475"/>
    </source>
</evidence>
<feature type="transmembrane region" description="Helical" evidence="6">
    <location>
        <begin position="6"/>
        <end position="28"/>
    </location>
</feature>
<evidence type="ECO:0000256" key="3">
    <source>
        <dbReference type="ARBA" id="ARBA00022692"/>
    </source>
</evidence>
<evidence type="ECO:0000313" key="9">
    <source>
        <dbReference type="Proteomes" id="UP000240653"/>
    </source>
</evidence>
<comment type="caution">
    <text evidence="8">The sequence shown here is derived from an EMBL/GenBank/DDBJ whole genome shotgun (WGS) entry which is preliminary data.</text>
</comment>
<reference evidence="8 9" key="1">
    <citation type="submission" date="2018-03" db="EMBL/GenBank/DDBJ databases">
        <title>The draft genome of Mesorhizobium soli JCM 19897.</title>
        <authorList>
            <person name="Li L."/>
            <person name="Liu L."/>
            <person name="Liang L."/>
            <person name="Wang T."/>
            <person name="Zhang X."/>
        </authorList>
    </citation>
    <scope>NUCLEOTIDE SEQUENCE [LARGE SCALE GENOMIC DNA]</scope>
    <source>
        <strain evidence="8 9">JCM 19897</strain>
    </source>
</reference>
<sequence length="322" mass="35180">MLTGQTLLYGIYVLAAAAVILLVESFYLSYAARRQAAGAVNRRLKRLAEDAPAEQTLRGLLRERGLSDTGDFLFGIIALNRLYTQSGITGSPVAFAAMFVAAGLVLALVLVVFAFSPVLALLVFLLVGFVLPLLVLRRARNKRIAKFARQLPDALDMIVRSLRAGHPTTVAIGLVAREMPDPIGTEFGIVSDEITFGLSLEQAVKRLSQRVGFEGLNLLSVSLSIQAKTGGNLTEILSNLSAVLRERQKLRLKIRALSAEGRVSAWIISLFPVAMFLILQLIAPSYYGQVWGNPLITPVFVIFGGWALLGDFIMYRMVNFEI</sequence>
<keyword evidence="3 6" id="KW-0812">Transmembrane</keyword>
<keyword evidence="5 6" id="KW-0472">Membrane</keyword>
<feature type="transmembrane region" description="Helical" evidence="6">
    <location>
        <begin position="295"/>
        <end position="315"/>
    </location>
</feature>
<dbReference type="Proteomes" id="UP000240653">
    <property type="component" value="Unassembled WGS sequence"/>
</dbReference>
<feature type="transmembrane region" description="Helical" evidence="6">
    <location>
        <begin position="263"/>
        <end position="283"/>
    </location>
</feature>
<dbReference type="InterPro" id="IPR042094">
    <property type="entry name" value="T2SS_GspF_sf"/>
</dbReference>
<feature type="transmembrane region" description="Helical" evidence="6">
    <location>
        <begin position="93"/>
        <end position="113"/>
    </location>
</feature>
<dbReference type="PANTHER" id="PTHR35007">
    <property type="entry name" value="INTEGRAL MEMBRANE PROTEIN-RELATED"/>
    <property type="match status" value="1"/>
</dbReference>
<name>A0A2P7S5C5_9HYPH</name>
<dbReference type="InterPro" id="IPR018076">
    <property type="entry name" value="T2SS_GspF_dom"/>
</dbReference>
<keyword evidence="9" id="KW-1185">Reference proteome</keyword>
<evidence type="ECO:0000256" key="6">
    <source>
        <dbReference type="SAM" id="Phobius"/>
    </source>
</evidence>
<feature type="transmembrane region" description="Helical" evidence="6">
    <location>
        <begin position="119"/>
        <end position="136"/>
    </location>
</feature>
<evidence type="ECO:0000259" key="7">
    <source>
        <dbReference type="Pfam" id="PF00482"/>
    </source>
</evidence>
<keyword evidence="2" id="KW-1003">Cell membrane</keyword>
<gene>
    <name evidence="8" type="ORF">C7I85_22100</name>
</gene>
<dbReference type="AlphaFoldDB" id="A0A2P7S5C5"/>
<keyword evidence="4 6" id="KW-1133">Transmembrane helix</keyword>
<dbReference type="Pfam" id="PF00482">
    <property type="entry name" value="T2SSF"/>
    <property type="match status" value="1"/>
</dbReference>
<protein>
    <submittedName>
        <fullName evidence="8">Type II secretion system protein F</fullName>
    </submittedName>
</protein>
<dbReference type="GO" id="GO:0005886">
    <property type="term" value="C:plasma membrane"/>
    <property type="evidence" value="ECO:0007669"/>
    <property type="project" value="UniProtKB-SubCell"/>
</dbReference>
<evidence type="ECO:0000256" key="4">
    <source>
        <dbReference type="ARBA" id="ARBA00022989"/>
    </source>
</evidence>
<evidence type="ECO:0000256" key="5">
    <source>
        <dbReference type="ARBA" id="ARBA00023136"/>
    </source>
</evidence>
<evidence type="ECO:0000313" key="8">
    <source>
        <dbReference type="EMBL" id="PSJ57649.1"/>
    </source>
</evidence>
<comment type="subcellular location">
    <subcellularLocation>
        <location evidence="1">Cell membrane</location>
        <topology evidence="1">Multi-pass membrane protein</topology>
    </subcellularLocation>
</comment>
<organism evidence="8 9">
    <name type="scientific">Pseudaminobacter soli</name>
    <name type="common">ex Li et al. 2025</name>
    <dbReference type="NCBI Taxonomy" id="1295366"/>
    <lineage>
        <taxon>Bacteria</taxon>
        <taxon>Pseudomonadati</taxon>
        <taxon>Pseudomonadota</taxon>
        <taxon>Alphaproteobacteria</taxon>
        <taxon>Hyphomicrobiales</taxon>
        <taxon>Phyllobacteriaceae</taxon>
        <taxon>Pseudaminobacter</taxon>
    </lineage>
</organism>